<sequence>MYSKLFVVLVVYLSVAESNDIINGYTNARSKKIYSELKEAGPALWKRDEEVVVNTTYNDVISAIYVTDLREDHNGEAYIESGGVGLRSVVIRLKSPSILRGYKFQVDVYATPMGEGLFHKGGGYYGDTQYPRNVNRTNKMKTLCVAILLSLAVFASCQSHDLAIGQATYGDVIIYKADEVKYGFPLITRTTIIQYPEPGQNNYAIIKAIYIKDNNKDGSGGFPTIGAGGVGQRFVKIKLKSQRGNGLNFTITIYGRYV</sequence>
<dbReference type="Proteomes" id="UP000322000">
    <property type="component" value="Chromosome 7"/>
</dbReference>
<dbReference type="AlphaFoldDB" id="A0A7E5VQY2"/>
<feature type="signal peptide" evidence="1">
    <location>
        <begin position="1"/>
        <end position="18"/>
    </location>
</feature>
<keyword evidence="2" id="KW-1185">Reference proteome</keyword>
<dbReference type="Pfam" id="PF15868">
    <property type="entry name" value="MBF2"/>
    <property type="match status" value="2"/>
</dbReference>
<dbReference type="KEGG" id="tnl:113495886"/>
<evidence type="ECO:0000256" key="1">
    <source>
        <dbReference type="SAM" id="SignalP"/>
    </source>
</evidence>
<dbReference type="GeneID" id="113495886"/>
<evidence type="ECO:0000313" key="3">
    <source>
        <dbReference type="RefSeq" id="XP_026730682.1"/>
    </source>
</evidence>
<proteinExistence type="predicted"/>
<dbReference type="RefSeq" id="XP_026730682.1">
    <property type="nucleotide sequence ID" value="XM_026874881.1"/>
</dbReference>
<keyword evidence="1" id="KW-0732">Signal</keyword>
<dbReference type="InParanoid" id="A0A7E5VQY2"/>
<feature type="chain" id="PRO_5028988403" evidence="1">
    <location>
        <begin position="19"/>
        <end position="258"/>
    </location>
</feature>
<protein>
    <submittedName>
        <fullName evidence="3">Uncharacterized protein LOC113495886</fullName>
    </submittedName>
</protein>
<dbReference type="PANTHER" id="PTHR37685:SF1">
    <property type="entry name" value="GEO11136P1-RELATED"/>
    <property type="match status" value="1"/>
</dbReference>
<gene>
    <name evidence="3" type="primary">LOC113495886</name>
</gene>
<accession>A0A7E5VQY2</accession>
<dbReference type="OrthoDB" id="8192785at2759"/>
<dbReference type="PANTHER" id="PTHR37685">
    <property type="entry name" value="GEO11136P1-RELATED"/>
    <property type="match status" value="1"/>
</dbReference>
<name>A0A7E5VQY2_TRINI</name>
<organism evidence="2 3">
    <name type="scientific">Trichoplusia ni</name>
    <name type="common">Cabbage looper</name>
    <dbReference type="NCBI Taxonomy" id="7111"/>
    <lineage>
        <taxon>Eukaryota</taxon>
        <taxon>Metazoa</taxon>
        <taxon>Ecdysozoa</taxon>
        <taxon>Arthropoda</taxon>
        <taxon>Hexapoda</taxon>
        <taxon>Insecta</taxon>
        <taxon>Pterygota</taxon>
        <taxon>Neoptera</taxon>
        <taxon>Endopterygota</taxon>
        <taxon>Lepidoptera</taxon>
        <taxon>Glossata</taxon>
        <taxon>Ditrysia</taxon>
        <taxon>Noctuoidea</taxon>
        <taxon>Noctuidae</taxon>
        <taxon>Plusiinae</taxon>
        <taxon>Trichoplusia</taxon>
    </lineage>
</organism>
<evidence type="ECO:0000313" key="2">
    <source>
        <dbReference type="Proteomes" id="UP000322000"/>
    </source>
</evidence>
<reference evidence="3" key="1">
    <citation type="submission" date="2025-08" db="UniProtKB">
        <authorList>
            <consortium name="RefSeq"/>
        </authorList>
    </citation>
    <scope>IDENTIFICATION</scope>
</reference>
<dbReference type="InterPro" id="IPR031734">
    <property type="entry name" value="MBF2"/>
</dbReference>